<dbReference type="InterPro" id="IPR036514">
    <property type="entry name" value="SGNH_hydro_sf"/>
</dbReference>
<organism evidence="1 2">
    <name type="scientific">Ancylostoma ceylanicum</name>
    <dbReference type="NCBI Taxonomy" id="53326"/>
    <lineage>
        <taxon>Eukaryota</taxon>
        <taxon>Metazoa</taxon>
        <taxon>Ecdysozoa</taxon>
        <taxon>Nematoda</taxon>
        <taxon>Chromadorea</taxon>
        <taxon>Rhabditida</taxon>
        <taxon>Rhabditina</taxon>
        <taxon>Rhabditomorpha</taxon>
        <taxon>Strongyloidea</taxon>
        <taxon>Ancylostomatidae</taxon>
        <taxon>Ancylostomatinae</taxon>
        <taxon>Ancylostoma</taxon>
    </lineage>
</organism>
<dbReference type="InterPro" id="IPR001087">
    <property type="entry name" value="GDSL"/>
</dbReference>
<gene>
    <name evidence="1" type="ORF">ANCCEY_07229</name>
</gene>
<dbReference type="EMBL" id="KE124976">
    <property type="protein sequence ID" value="EPB73677.1"/>
    <property type="molecule type" value="Genomic_DNA"/>
</dbReference>
<dbReference type="SUPFAM" id="SSF52266">
    <property type="entry name" value="SGNH hydrolase"/>
    <property type="match status" value="1"/>
</dbReference>
<keyword evidence="2" id="KW-1185">Reference proteome</keyword>
<dbReference type="AlphaFoldDB" id="A0A0D6M192"/>
<dbReference type="Proteomes" id="UP000054495">
    <property type="component" value="Unassembled WGS sequence"/>
</dbReference>
<accession>A0A0D6M192</accession>
<dbReference type="GO" id="GO:0006644">
    <property type="term" value="P:phospholipid metabolic process"/>
    <property type="evidence" value="ECO:0007669"/>
    <property type="project" value="TreeGrafter"/>
</dbReference>
<proteinExistence type="predicted"/>
<dbReference type="Pfam" id="PF00657">
    <property type="entry name" value="Lipase_GDSL"/>
    <property type="match status" value="1"/>
</dbReference>
<evidence type="ECO:0000313" key="2">
    <source>
        <dbReference type="Proteomes" id="UP000054495"/>
    </source>
</evidence>
<dbReference type="PANTHER" id="PTHR21325:SF26">
    <property type="entry name" value="LIPASE_GDSL DOMAIN-CONTAINING PROTEIN"/>
    <property type="match status" value="1"/>
</dbReference>
<evidence type="ECO:0000313" key="1">
    <source>
        <dbReference type="EMBL" id="EPB73677.1"/>
    </source>
</evidence>
<sequence>MTLPSESVPKSVDRVRPADIKVVAAMGDSLLLAPSSGSLKESYPDRGNSFVTGAVGSLEDHVTLFNILRVFNRNITGGSRTYGTFDEDLNVAKLGADSSDLERQAIELVKRMEHIGVDLEDDWKLITIFIGTFDLGRLSCVYADKMPHSATELKFNIENALTRLQWLTKRTIVSIIAMWKPQFLMDVAESSLPRGSTCILKGSSKRREQHCEEYAKVVYEIQDERNFDSKDFTVVVQGFLEGAHDGIRDEQGKYDSTFYTKNMKHLTRYGHELLAKAYWNSLLEPVGKKNLTPDIANYRTELKCPDKRSPYIQTIGNREDIF</sequence>
<name>A0A0D6M192_9BILA</name>
<dbReference type="Gene3D" id="3.40.50.1110">
    <property type="entry name" value="SGNH hydrolase"/>
    <property type="match status" value="1"/>
</dbReference>
<protein>
    <submittedName>
        <fullName evidence="1">GDSL-like protein</fullName>
    </submittedName>
</protein>
<dbReference type="GO" id="GO:0004620">
    <property type="term" value="F:phospholipase activity"/>
    <property type="evidence" value="ECO:0007669"/>
    <property type="project" value="InterPro"/>
</dbReference>
<reference evidence="1 2" key="1">
    <citation type="submission" date="2013-05" db="EMBL/GenBank/DDBJ databases">
        <title>Draft genome of the parasitic nematode Anyclostoma ceylanicum.</title>
        <authorList>
            <person name="Mitreva M."/>
        </authorList>
    </citation>
    <scope>NUCLEOTIDE SEQUENCE [LARGE SCALE GENOMIC DNA]</scope>
</reference>
<dbReference type="PANTHER" id="PTHR21325">
    <property type="entry name" value="PHOSPHOLIPASE B, PLB1"/>
    <property type="match status" value="1"/>
</dbReference>
<dbReference type="InterPro" id="IPR038885">
    <property type="entry name" value="PLB1"/>
</dbReference>